<dbReference type="KEGG" id="sdv:BN159_6680"/>
<dbReference type="HOGENOM" id="CLU_2720484_0_0_11"/>
<name>K4RDM2_STRDJ</name>
<evidence type="ECO:0000313" key="1">
    <source>
        <dbReference type="EMBL" id="CCK31059.1"/>
    </source>
</evidence>
<dbReference type="AlphaFoldDB" id="K4RDM2"/>
<keyword evidence="2" id="KW-1185">Reference proteome</keyword>
<sequence>MRVTGGSAGRGSAGGGCCGVGVAAGVGSLARACGVPLRPPVPPQRHDYPQLGGLTVTPELLLHLGQLLARQQ</sequence>
<reference evidence="1 2" key="1">
    <citation type="journal article" date="2012" name="J. Bacteriol.">
        <title>Genome sequence of the bacterium Streptomyces davawensis JCM 4913 and heterologous production of the unique antibiotic roseoflavin.</title>
        <authorList>
            <person name="Jankowitsch F."/>
            <person name="Schwarz J."/>
            <person name="Ruckert C."/>
            <person name="Gust B."/>
            <person name="Szczepanowski R."/>
            <person name="Blom J."/>
            <person name="Pelzer S."/>
            <person name="Kalinowski J."/>
            <person name="Mack M."/>
        </authorList>
    </citation>
    <scope>NUCLEOTIDE SEQUENCE [LARGE SCALE GENOMIC DNA]</scope>
    <source>
        <strain evidence="2">DSM 101723 / JCM 4913 / KCC S-0913 / 768</strain>
    </source>
</reference>
<gene>
    <name evidence="1" type="ORF">BN159_6680</name>
</gene>
<protein>
    <submittedName>
        <fullName evidence="1">Putative secreted protein</fullName>
    </submittedName>
</protein>
<proteinExistence type="predicted"/>
<dbReference type="Proteomes" id="UP000008043">
    <property type="component" value="Chromosome"/>
</dbReference>
<organism evidence="1 2">
    <name type="scientific">Streptomyces davaonensis (strain DSM 101723 / JCM 4913 / KCC S-0913 / 768)</name>
    <dbReference type="NCBI Taxonomy" id="1214101"/>
    <lineage>
        <taxon>Bacteria</taxon>
        <taxon>Bacillati</taxon>
        <taxon>Actinomycetota</taxon>
        <taxon>Actinomycetes</taxon>
        <taxon>Kitasatosporales</taxon>
        <taxon>Streptomycetaceae</taxon>
        <taxon>Streptomyces</taxon>
    </lineage>
</organism>
<evidence type="ECO:0000313" key="2">
    <source>
        <dbReference type="Proteomes" id="UP000008043"/>
    </source>
</evidence>
<accession>K4RDM2</accession>
<dbReference type="EMBL" id="HE971709">
    <property type="protein sequence ID" value="CCK31059.1"/>
    <property type="molecule type" value="Genomic_DNA"/>
</dbReference>